<dbReference type="GO" id="GO:0006508">
    <property type="term" value="P:proteolysis"/>
    <property type="evidence" value="ECO:0007669"/>
    <property type="project" value="InterPro"/>
</dbReference>
<dbReference type="OrthoDB" id="1491023at2"/>
<gene>
    <name evidence="3" type="ORF">E0486_07335</name>
</gene>
<dbReference type="PANTHER" id="PTHR48104">
    <property type="entry name" value="METACASPASE-4"/>
    <property type="match status" value="1"/>
</dbReference>
<evidence type="ECO:0000313" key="4">
    <source>
        <dbReference type="Proteomes" id="UP000295164"/>
    </source>
</evidence>
<dbReference type="GO" id="GO:0004197">
    <property type="term" value="F:cysteine-type endopeptidase activity"/>
    <property type="evidence" value="ECO:0007669"/>
    <property type="project" value="InterPro"/>
</dbReference>
<keyword evidence="1" id="KW-0732">Signal</keyword>
<dbReference type="PANTHER" id="PTHR48104:SF30">
    <property type="entry name" value="METACASPASE-1"/>
    <property type="match status" value="1"/>
</dbReference>
<dbReference type="Proteomes" id="UP000295164">
    <property type="component" value="Unassembled WGS sequence"/>
</dbReference>
<accession>A0A4R4E2N5</accession>
<feature type="domain" description="Peptidase C14 caspase" evidence="2">
    <location>
        <begin position="31"/>
        <end position="292"/>
    </location>
</feature>
<dbReference type="InterPro" id="IPR050452">
    <property type="entry name" value="Metacaspase"/>
</dbReference>
<dbReference type="SUPFAM" id="SSF52129">
    <property type="entry name" value="Caspase-like"/>
    <property type="match status" value="1"/>
</dbReference>
<dbReference type="GO" id="GO:0005737">
    <property type="term" value="C:cytoplasm"/>
    <property type="evidence" value="ECO:0007669"/>
    <property type="project" value="TreeGrafter"/>
</dbReference>
<protein>
    <recommendedName>
        <fullName evidence="2">Peptidase C14 caspase domain-containing protein</fullName>
    </recommendedName>
</protein>
<dbReference type="EMBL" id="SKFH01000008">
    <property type="protein sequence ID" value="TCZ73157.1"/>
    <property type="molecule type" value="Genomic_DNA"/>
</dbReference>
<dbReference type="InterPro" id="IPR029030">
    <property type="entry name" value="Caspase-like_dom_sf"/>
</dbReference>
<comment type="caution">
    <text evidence="3">The sequence shown here is derived from an EMBL/GenBank/DDBJ whole genome shotgun (WGS) entry which is preliminary data.</text>
</comment>
<feature type="chain" id="PRO_5020705700" description="Peptidase C14 caspase domain-containing protein" evidence="1">
    <location>
        <begin position="28"/>
        <end position="761"/>
    </location>
</feature>
<dbReference type="RefSeq" id="WP_131851502.1">
    <property type="nucleotide sequence ID" value="NZ_SKFH01000008.1"/>
</dbReference>
<evidence type="ECO:0000256" key="1">
    <source>
        <dbReference type="SAM" id="SignalP"/>
    </source>
</evidence>
<evidence type="ECO:0000259" key="2">
    <source>
        <dbReference type="Pfam" id="PF00656"/>
    </source>
</evidence>
<keyword evidence="4" id="KW-1185">Reference proteome</keyword>
<reference evidence="3 4" key="1">
    <citation type="submission" date="2019-03" db="EMBL/GenBank/DDBJ databases">
        <authorList>
            <person name="Kim M.K.M."/>
        </authorList>
    </citation>
    <scope>NUCLEOTIDE SEQUENCE [LARGE SCALE GENOMIC DNA]</scope>
    <source>
        <strain evidence="3 4">17J68-15</strain>
    </source>
</reference>
<feature type="signal peptide" evidence="1">
    <location>
        <begin position="1"/>
        <end position="27"/>
    </location>
</feature>
<proteinExistence type="predicted"/>
<dbReference type="InterPro" id="IPR011600">
    <property type="entry name" value="Pept_C14_caspase"/>
</dbReference>
<dbReference type="AlphaFoldDB" id="A0A4R4E2N5"/>
<organism evidence="3 4">
    <name type="scientific">Flaviaesturariibacter aridisoli</name>
    <dbReference type="NCBI Taxonomy" id="2545761"/>
    <lineage>
        <taxon>Bacteria</taxon>
        <taxon>Pseudomonadati</taxon>
        <taxon>Bacteroidota</taxon>
        <taxon>Chitinophagia</taxon>
        <taxon>Chitinophagales</taxon>
        <taxon>Chitinophagaceae</taxon>
        <taxon>Flaviaestuariibacter</taxon>
    </lineage>
</organism>
<dbReference type="Pfam" id="PF00656">
    <property type="entry name" value="Peptidase_C14"/>
    <property type="match status" value="1"/>
</dbReference>
<sequence length="761" mass="82628">MKISTFRFLLRGACVLLLAAAAATAGAQEQRALVIGIDTYQPPDGVTPANDGGRIDFPDLDGCKNDAQSMKSLITRYNFAESNVRELYDRAATRDAILAQMNALLADSKRGDLALIYYAGHGSQMRNSVGGEDDGRDESVVPSNTWEKGVSDIRDKELAKVFNQFIDKGVKLTVIFDCCHSGSMSRGNPVYKVKSRYIAESNFDVKDASRPVPPENRPNSDFLILSAAQDNEFAQEQMGNDNMPHGAFTVALLQAIQLHSINVPVTTLFQSLREILKSNGKRQEPVLTGSLERQRQNLFGVTPSKLSDDVVVPASLAPSGRVTLRGGVALGLGIGNELVKVNNENVRLRIVKLSGMGESEAEIVAGKPADVEAGSFFRVANWVSTTGPLLKVYLPASVSFKDAQQFATVAAEVRRSPKVSWVSKIEEQVPQVSVYYQNGKWMVESADYPAPQELGAFTAANIIKAAQGPKAQVRALYVELPPAKELVDAVNKKFADYKNLQLVTNASAANYVVYGTVSAQGLPGFGLKRLEVNISDSLSSMPLRTNYFPASAATATVMNDIADSLFTYALRLGKVRGWLMMAAPKRASFFPYHLELLNTATHKAVDSTGDHIGDELDLRLVANPDYLDKAIPTKYIYVFAIDKAGTMTLLFPLGTAGAVDNKFPVRGPNDQYPVAKTLIEGIQVIPPSGTDNYICLASEVPLNNYQQLFTQEGVNDGVPRGEPASPITSLIDMGNITARGPLPPTPANWNLVRLSVKTRYK</sequence>
<dbReference type="Gene3D" id="3.40.50.1460">
    <property type="match status" value="1"/>
</dbReference>
<evidence type="ECO:0000313" key="3">
    <source>
        <dbReference type="EMBL" id="TCZ73157.1"/>
    </source>
</evidence>
<name>A0A4R4E2N5_9BACT</name>